<accession>A0A2R4W1T6</accession>
<dbReference type="InterPro" id="IPR001320">
    <property type="entry name" value="Iontro_rcpt_C"/>
</dbReference>
<dbReference type="SUPFAM" id="SSF53850">
    <property type="entry name" value="Periplasmic binding protein-like II"/>
    <property type="match status" value="1"/>
</dbReference>
<dbReference type="InterPro" id="IPR051455">
    <property type="entry name" value="Bact_solute-bind_prot3"/>
</dbReference>
<sequence length="270" mass="29348">MKNLKLLFLGIVIFLGFVITGCSQQAQKPQESSAVPPDIKAIKDRGILNVGVKYDVPKFGYKDPKTGKVEGFEIDIAHEMAKKILGNPDKVNLIAVTPKTRGPLLDNGEVDMVIATFTITPEREKSFNFSIPYFTDGVALLVKKDSGIKSFTDLNGKTIGVAQSATTKGAIEAEAKAKGIKVNVLEFASYPEIKAALESGRVQAFSTDGAILYGYVDDSTTILPDRFAPQNYGIAMKKGNDGLLKLVNSTLEEMQKDGTLQKLKEKWGLK</sequence>
<evidence type="ECO:0000256" key="2">
    <source>
        <dbReference type="ARBA" id="ARBA00022448"/>
    </source>
</evidence>
<organism evidence="7 8">
    <name type="scientific">Thermodesulfobium acidiphilum</name>
    <dbReference type="NCBI Taxonomy" id="1794699"/>
    <lineage>
        <taxon>Bacteria</taxon>
        <taxon>Pseudomonadati</taxon>
        <taxon>Thermodesulfobiota</taxon>
        <taxon>Thermodesulfobiia</taxon>
        <taxon>Thermodesulfobiales</taxon>
        <taxon>Thermodesulfobiaceae</taxon>
        <taxon>Thermodesulfobium</taxon>
    </lineage>
</organism>
<feature type="domain" description="Solute-binding protein family 3/N-terminal" evidence="5">
    <location>
        <begin position="47"/>
        <end position="270"/>
    </location>
</feature>
<dbReference type="OrthoDB" id="9774451at2"/>
<reference evidence="7 8" key="1">
    <citation type="submission" date="2017-04" db="EMBL/GenBank/DDBJ databases">
        <title>Genomic insights into metabolism of Thermodesulfobium acidiphilum.</title>
        <authorList>
            <person name="Toshchakov S.V."/>
            <person name="Frolov E.N."/>
            <person name="Kublanov I.V."/>
            <person name="Samarov N.I."/>
            <person name="Novikov A."/>
            <person name="Lebedinsky A.V."/>
            <person name="Bonch-Osmolovskaya E.A."/>
            <person name="Chernyh N.A."/>
        </authorList>
    </citation>
    <scope>NUCLEOTIDE SEQUENCE [LARGE SCALE GENOMIC DNA]</scope>
    <source>
        <strain evidence="7 8">3127-1</strain>
    </source>
</reference>
<dbReference type="GO" id="GO:0016020">
    <property type="term" value="C:membrane"/>
    <property type="evidence" value="ECO:0007669"/>
    <property type="project" value="InterPro"/>
</dbReference>
<keyword evidence="3" id="KW-0732">Signal</keyword>
<dbReference type="SMART" id="SM00062">
    <property type="entry name" value="PBPb"/>
    <property type="match status" value="1"/>
</dbReference>
<dbReference type="InterPro" id="IPR001638">
    <property type="entry name" value="Solute-binding_3/MltF_N"/>
</dbReference>
<comment type="similarity">
    <text evidence="1 4">Belongs to the bacterial solute-binding protein 3 family.</text>
</comment>
<feature type="domain" description="Ionotropic glutamate receptor C-terminal" evidence="6">
    <location>
        <begin position="47"/>
        <end position="270"/>
    </location>
</feature>
<gene>
    <name evidence="7" type="ORF">TDSAC_1364</name>
</gene>
<evidence type="ECO:0000256" key="1">
    <source>
        <dbReference type="ARBA" id="ARBA00010333"/>
    </source>
</evidence>
<dbReference type="AlphaFoldDB" id="A0A2R4W1T6"/>
<dbReference type="PROSITE" id="PS51257">
    <property type="entry name" value="PROKAR_LIPOPROTEIN"/>
    <property type="match status" value="1"/>
</dbReference>
<keyword evidence="2" id="KW-0813">Transport</keyword>
<evidence type="ECO:0000256" key="4">
    <source>
        <dbReference type="RuleBase" id="RU003744"/>
    </source>
</evidence>
<dbReference type="GO" id="GO:0030288">
    <property type="term" value="C:outer membrane-bounded periplasmic space"/>
    <property type="evidence" value="ECO:0007669"/>
    <property type="project" value="TreeGrafter"/>
</dbReference>
<dbReference type="PROSITE" id="PS01039">
    <property type="entry name" value="SBP_BACTERIAL_3"/>
    <property type="match status" value="1"/>
</dbReference>
<name>A0A2R4W1T6_THEAF</name>
<dbReference type="PANTHER" id="PTHR30085:SF6">
    <property type="entry name" value="ABC TRANSPORTER GLUTAMINE-BINDING PROTEIN GLNH"/>
    <property type="match status" value="1"/>
</dbReference>
<dbReference type="GO" id="GO:0006865">
    <property type="term" value="P:amino acid transport"/>
    <property type="evidence" value="ECO:0007669"/>
    <property type="project" value="TreeGrafter"/>
</dbReference>
<dbReference type="EMBL" id="CP020921">
    <property type="protein sequence ID" value="AWB10704.1"/>
    <property type="molecule type" value="Genomic_DNA"/>
</dbReference>
<evidence type="ECO:0000259" key="5">
    <source>
        <dbReference type="SMART" id="SM00062"/>
    </source>
</evidence>
<dbReference type="InterPro" id="IPR018313">
    <property type="entry name" value="SBP_3_CS"/>
</dbReference>
<dbReference type="RefSeq" id="WP_108309487.1">
    <property type="nucleotide sequence ID" value="NZ_CP020921.1"/>
</dbReference>
<dbReference type="GO" id="GO:0005576">
    <property type="term" value="C:extracellular region"/>
    <property type="evidence" value="ECO:0007669"/>
    <property type="project" value="TreeGrafter"/>
</dbReference>
<evidence type="ECO:0000256" key="3">
    <source>
        <dbReference type="ARBA" id="ARBA00022729"/>
    </source>
</evidence>
<evidence type="ECO:0000259" key="6">
    <source>
        <dbReference type="SMART" id="SM00079"/>
    </source>
</evidence>
<dbReference type="Gene3D" id="3.40.190.10">
    <property type="entry name" value="Periplasmic binding protein-like II"/>
    <property type="match status" value="2"/>
</dbReference>
<keyword evidence="8" id="KW-1185">Reference proteome</keyword>
<dbReference type="SMART" id="SM00079">
    <property type="entry name" value="PBPe"/>
    <property type="match status" value="1"/>
</dbReference>
<dbReference type="KEGG" id="taci:TDSAC_1364"/>
<dbReference type="PANTHER" id="PTHR30085">
    <property type="entry name" value="AMINO ACID ABC TRANSPORTER PERMEASE"/>
    <property type="match status" value="1"/>
</dbReference>
<dbReference type="GO" id="GO:0015276">
    <property type="term" value="F:ligand-gated monoatomic ion channel activity"/>
    <property type="evidence" value="ECO:0007669"/>
    <property type="project" value="InterPro"/>
</dbReference>
<proteinExistence type="inferred from homology"/>
<dbReference type="Proteomes" id="UP000244792">
    <property type="component" value="Chromosome"/>
</dbReference>
<evidence type="ECO:0000313" key="8">
    <source>
        <dbReference type="Proteomes" id="UP000244792"/>
    </source>
</evidence>
<dbReference type="Pfam" id="PF00497">
    <property type="entry name" value="SBP_bac_3"/>
    <property type="match status" value="1"/>
</dbReference>
<protein>
    <submittedName>
        <fullName evidence="7">Amino acid ABC transporter substrate-binding protein, PAAT family</fullName>
    </submittedName>
</protein>
<evidence type="ECO:0000313" key="7">
    <source>
        <dbReference type="EMBL" id="AWB10704.1"/>
    </source>
</evidence>